<proteinExistence type="predicted"/>
<dbReference type="RefSeq" id="XP_066722488.1">
    <property type="nucleotide sequence ID" value="XM_066851856.1"/>
</dbReference>
<accession>A0ABR1X6A5</accession>
<dbReference type="Proteomes" id="UP001480595">
    <property type="component" value="Unassembled WGS sequence"/>
</dbReference>
<comment type="caution">
    <text evidence="2">The sequence shown here is derived from an EMBL/GenBank/DDBJ whole genome shotgun (WGS) entry which is preliminary data.</text>
</comment>
<dbReference type="GeneID" id="92084919"/>
<reference evidence="2 3" key="1">
    <citation type="submission" date="2023-01" db="EMBL/GenBank/DDBJ databases">
        <title>Analysis of 21 Apiospora genomes using comparative genomics revels a genus with tremendous synthesis potential of carbohydrate active enzymes and secondary metabolites.</title>
        <authorList>
            <person name="Sorensen T."/>
        </authorList>
    </citation>
    <scope>NUCLEOTIDE SEQUENCE [LARGE SCALE GENOMIC DNA]</scope>
    <source>
        <strain evidence="2 3">CBS 135458</strain>
    </source>
</reference>
<sequence length="131" mass="14641">MPRSVAGSLGQSAAGEDEALSTHATVGSDRSGTPRADREPQERAQGPPARRPLTRALVRQAQLHQPAQDEQQPVSIRDDILKWDDSQFRGLTPPPLPYETQPQKKKRAIQEVIEDNSPREPDRMTRRLKSC</sequence>
<feature type="region of interest" description="Disordered" evidence="1">
    <location>
        <begin position="1"/>
        <end position="54"/>
    </location>
</feature>
<evidence type="ECO:0000256" key="1">
    <source>
        <dbReference type="SAM" id="MobiDB-lite"/>
    </source>
</evidence>
<dbReference type="EMBL" id="JAQQWL010000001">
    <property type="protein sequence ID" value="KAK8090942.1"/>
    <property type="molecule type" value="Genomic_DNA"/>
</dbReference>
<protein>
    <submittedName>
        <fullName evidence="2">Uncharacterized protein</fullName>
    </submittedName>
</protein>
<evidence type="ECO:0000313" key="2">
    <source>
        <dbReference type="EMBL" id="KAK8090942.1"/>
    </source>
</evidence>
<evidence type="ECO:0000313" key="3">
    <source>
        <dbReference type="Proteomes" id="UP001480595"/>
    </source>
</evidence>
<name>A0ABR1X6A5_9PEZI</name>
<gene>
    <name evidence="2" type="ORF">PG994_000447</name>
</gene>
<keyword evidence="3" id="KW-1185">Reference proteome</keyword>
<organism evidence="2 3">
    <name type="scientific">Apiospora phragmitis</name>
    <dbReference type="NCBI Taxonomy" id="2905665"/>
    <lineage>
        <taxon>Eukaryota</taxon>
        <taxon>Fungi</taxon>
        <taxon>Dikarya</taxon>
        <taxon>Ascomycota</taxon>
        <taxon>Pezizomycotina</taxon>
        <taxon>Sordariomycetes</taxon>
        <taxon>Xylariomycetidae</taxon>
        <taxon>Amphisphaeriales</taxon>
        <taxon>Apiosporaceae</taxon>
        <taxon>Apiospora</taxon>
    </lineage>
</organism>
<feature type="compositionally biased region" description="Polar residues" evidence="1">
    <location>
        <begin position="22"/>
        <end position="31"/>
    </location>
</feature>
<feature type="region of interest" description="Disordered" evidence="1">
    <location>
        <begin position="85"/>
        <end position="106"/>
    </location>
</feature>